<dbReference type="Proteomes" id="UP000585474">
    <property type="component" value="Unassembled WGS sequence"/>
</dbReference>
<reference evidence="2 3" key="1">
    <citation type="submission" date="2019-07" db="EMBL/GenBank/DDBJ databases">
        <title>De Novo Assembly of kiwifruit Actinidia rufa.</title>
        <authorList>
            <person name="Sugita-Konishi S."/>
            <person name="Sato K."/>
            <person name="Mori E."/>
            <person name="Abe Y."/>
            <person name="Kisaki G."/>
            <person name="Hamano K."/>
            <person name="Suezawa K."/>
            <person name="Otani M."/>
            <person name="Fukuda T."/>
            <person name="Manabe T."/>
            <person name="Gomi K."/>
            <person name="Tabuchi M."/>
            <person name="Akimitsu K."/>
            <person name="Kataoka I."/>
        </authorList>
    </citation>
    <scope>NUCLEOTIDE SEQUENCE [LARGE SCALE GENOMIC DNA]</scope>
    <source>
        <strain evidence="3">cv. Fuchu</strain>
    </source>
</reference>
<organism evidence="2 3">
    <name type="scientific">Actinidia rufa</name>
    <dbReference type="NCBI Taxonomy" id="165716"/>
    <lineage>
        <taxon>Eukaryota</taxon>
        <taxon>Viridiplantae</taxon>
        <taxon>Streptophyta</taxon>
        <taxon>Embryophyta</taxon>
        <taxon>Tracheophyta</taxon>
        <taxon>Spermatophyta</taxon>
        <taxon>Magnoliopsida</taxon>
        <taxon>eudicotyledons</taxon>
        <taxon>Gunneridae</taxon>
        <taxon>Pentapetalae</taxon>
        <taxon>asterids</taxon>
        <taxon>Ericales</taxon>
        <taxon>Actinidiaceae</taxon>
        <taxon>Actinidia</taxon>
    </lineage>
</organism>
<feature type="region of interest" description="Disordered" evidence="1">
    <location>
        <begin position="1"/>
        <end position="48"/>
    </location>
</feature>
<evidence type="ECO:0000313" key="2">
    <source>
        <dbReference type="EMBL" id="GFZ16690.1"/>
    </source>
</evidence>
<name>A0A7J0H0R3_9ERIC</name>
<accession>A0A7J0H0R3</accession>
<proteinExistence type="predicted"/>
<dbReference type="EMBL" id="BJWL01000025">
    <property type="protein sequence ID" value="GFZ16690.1"/>
    <property type="molecule type" value="Genomic_DNA"/>
</dbReference>
<gene>
    <name evidence="2" type="ORF">Acr_25g0010990</name>
</gene>
<evidence type="ECO:0000256" key="1">
    <source>
        <dbReference type="SAM" id="MobiDB-lite"/>
    </source>
</evidence>
<protein>
    <submittedName>
        <fullName evidence="2">Uncharacterized protein</fullName>
    </submittedName>
</protein>
<sequence>MDPMRRSRDPHHHFTWGEPWGTGSGLGRTGFTSSTGTGSGTGADDMFSNFGSQQYQFGGFK</sequence>
<evidence type="ECO:0000313" key="3">
    <source>
        <dbReference type="Proteomes" id="UP000585474"/>
    </source>
</evidence>
<comment type="caution">
    <text evidence="2">The sequence shown here is derived from an EMBL/GenBank/DDBJ whole genome shotgun (WGS) entry which is preliminary data.</text>
</comment>
<keyword evidence="3" id="KW-1185">Reference proteome</keyword>
<dbReference type="AlphaFoldDB" id="A0A7J0H0R3"/>